<proteinExistence type="inferred from homology"/>
<keyword evidence="4" id="KW-0372">Hormone</keyword>
<dbReference type="Ensembl" id="ENSDLAT00005080458.1">
    <property type="protein sequence ID" value="ENSDLAP00005082511.1"/>
    <property type="gene ID" value="ENSDLAG00005034337.1"/>
</dbReference>
<dbReference type="GO" id="GO:0005179">
    <property type="term" value="F:hormone activity"/>
    <property type="evidence" value="ECO:0007669"/>
    <property type="project" value="UniProtKB-KW"/>
</dbReference>
<evidence type="ECO:0000256" key="3">
    <source>
        <dbReference type="ARBA" id="ARBA00022525"/>
    </source>
</evidence>
<evidence type="ECO:0000313" key="8">
    <source>
        <dbReference type="Ensembl" id="ENSDLAP00005082511.1"/>
    </source>
</evidence>
<dbReference type="InterPro" id="IPR001483">
    <property type="entry name" value="Urotensin_II"/>
</dbReference>
<comment type="similarity">
    <text evidence="2">Belongs to the urotensin-2 family.</text>
</comment>
<evidence type="ECO:0000313" key="9">
    <source>
        <dbReference type="Proteomes" id="UP000694389"/>
    </source>
</evidence>
<evidence type="ECO:0000256" key="1">
    <source>
        <dbReference type="ARBA" id="ARBA00004613"/>
    </source>
</evidence>
<reference evidence="8" key="2">
    <citation type="submission" date="2025-09" db="UniProtKB">
        <authorList>
            <consortium name="Ensembl"/>
        </authorList>
    </citation>
    <scope>IDENTIFICATION</scope>
</reference>
<dbReference type="OMA" id="MMLMILG"/>
<dbReference type="Proteomes" id="UP000694389">
    <property type="component" value="Unassembled WGS sequence"/>
</dbReference>
<comment type="subcellular location">
    <subcellularLocation>
        <location evidence="1">Secreted</location>
    </subcellularLocation>
</comment>
<evidence type="ECO:0000256" key="5">
    <source>
        <dbReference type="ARBA" id="ARBA00023157"/>
    </source>
</evidence>
<keyword evidence="9" id="KW-1185">Reference proteome</keyword>
<dbReference type="PROSITE" id="PS00984">
    <property type="entry name" value="UROTENSIN_II"/>
    <property type="match status" value="1"/>
</dbReference>
<accession>A0A8P4KT17</accession>
<protein>
    <recommendedName>
        <fullName evidence="10">Urotensin II-related peptide</fullName>
    </recommendedName>
</protein>
<reference evidence="8" key="1">
    <citation type="submission" date="2025-08" db="UniProtKB">
        <authorList>
            <consortium name="Ensembl"/>
        </authorList>
    </citation>
    <scope>IDENTIFICATION</scope>
</reference>
<feature type="signal peptide" evidence="7">
    <location>
        <begin position="1"/>
        <end position="27"/>
    </location>
</feature>
<dbReference type="AlphaFoldDB" id="A0A8P4KT17"/>
<sequence>MFNSAALVCVIKAALMTLMILGTGVETAPTEKGLVKPLHPLPSLTHASAVQEKSPALNPSQYLKHWLLSTKAAGVDGTTRITDRTTTGTITVGNRAGRPRANPGIAGPDKRAQMLKMISALEELHRTFNGTLSSRITIIPRANGRNSGRKNKAVPAAEGGVKPTTAAPVDSTVSRASADVIVPSLTGRNFKKSLPPQTKKTNKRVCFWKYCSQN</sequence>
<evidence type="ECO:0000256" key="6">
    <source>
        <dbReference type="SAM" id="MobiDB-lite"/>
    </source>
</evidence>
<evidence type="ECO:0000256" key="7">
    <source>
        <dbReference type="SAM" id="SignalP"/>
    </source>
</evidence>
<dbReference type="GO" id="GO:0005576">
    <property type="term" value="C:extracellular region"/>
    <property type="evidence" value="ECO:0007669"/>
    <property type="project" value="UniProtKB-SubCell"/>
</dbReference>
<dbReference type="GeneID" id="127378989"/>
<keyword evidence="3" id="KW-0964">Secreted</keyword>
<name>A0A8P4KT17_DICLA</name>
<keyword evidence="5" id="KW-1015">Disulfide bond</keyword>
<organism evidence="8 9">
    <name type="scientific">Dicentrarchus labrax</name>
    <name type="common">European seabass</name>
    <name type="synonym">Morone labrax</name>
    <dbReference type="NCBI Taxonomy" id="13489"/>
    <lineage>
        <taxon>Eukaryota</taxon>
        <taxon>Metazoa</taxon>
        <taxon>Chordata</taxon>
        <taxon>Craniata</taxon>
        <taxon>Vertebrata</taxon>
        <taxon>Euteleostomi</taxon>
        <taxon>Actinopterygii</taxon>
        <taxon>Neopterygii</taxon>
        <taxon>Teleostei</taxon>
        <taxon>Neoteleostei</taxon>
        <taxon>Acanthomorphata</taxon>
        <taxon>Eupercaria</taxon>
        <taxon>Moronidae</taxon>
        <taxon>Dicentrarchus</taxon>
    </lineage>
</organism>
<evidence type="ECO:0000256" key="2">
    <source>
        <dbReference type="ARBA" id="ARBA00006719"/>
    </source>
</evidence>
<feature type="chain" id="PRO_5035876523" description="Urotensin II-related peptide" evidence="7">
    <location>
        <begin position="28"/>
        <end position="214"/>
    </location>
</feature>
<gene>
    <name evidence="8" type="primary">urp2</name>
</gene>
<dbReference type="GeneTree" id="ENSGT00690000103830"/>
<evidence type="ECO:0008006" key="10">
    <source>
        <dbReference type="Google" id="ProtNLM"/>
    </source>
</evidence>
<dbReference type="GO" id="GO:0008217">
    <property type="term" value="P:regulation of blood pressure"/>
    <property type="evidence" value="ECO:0007669"/>
    <property type="project" value="InterPro"/>
</dbReference>
<evidence type="ECO:0000256" key="4">
    <source>
        <dbReference type="ARBA" id="ARBA00022702"/>
    </source>
</evidence>
<dbReference type="OrthoDB" id="8854060at2759"/>
<dbReference type="CTD" id="100001008"/>
<keyword evidence="7" id="KW-0732">Signal</keyword>
<dbReference type="RefSeq" id="XP_051284382.1">
    <property type="nucleotide sequence ID" value="XM_051428422.1"/>
</dbReference>
<feature type="region of interest" description="Disordered" evidence="6">
    <location>
        <begin position="143"/>
        <end position="170"/>
    </location>
</feature>
<dbReference type="GO" id="GO:0097746">
    <property type="term" value="P:blood vessel diameter maintenance"/>
    <property type="evidence" value="ECO:0007669"/>
    <property type="project" value="InterPro"/>
</dbReference>